<gene>
    <name evidence="1" type="ORF">C1H46_020946</name>
</gene>
<dbReference type="Pfam" id="PF14223">
    <property type="entry name" value="Retrotran_gag_2"/>
    <property type="match status" value="1"/>
</dbReference>
<sequence>MSINANGEVKAPVFGEENYEFWSIKMKTIFKSHGLWELVDEGYETFTEKVADAETPPLGKEIVLKENMTKDAKALGIIQNSVTDQVFPRIAHEETSKGAWDKLKEEYRGDVKVRKVKLQTLRRDFEYARMKEGEPLNDYFSRMFELVNQLKTYGEELTDARIVQKILISLTRKYDNIVNVIEETRF</sequence>
<name>A0A540M3V3_MALBA</name>
<dbReference type="AlphaFoldDB" id="A0A540M3V3"/>
<reference evidence="1 2" key="1">
    <citation type="journal article" date="2019" name="G3 (Bethesda)">
        <title>Sequencing of a Wild Apple (Malus baccata) Genome Unravels the Differences Between Cultivated and Wild Apple Species Regarding Disease Resistance and Cold Tolerance.</title>
        <authorList>
            <person name="Chen X."/>
        </authorList>
    </citation>
    <scope>NUCLEOTIDE SEQUENCE [LARGE SCALE GENOMIC DNA]</scope>
    <source>
        <strain evidence="2">cv. Shandingzi</strain>
        <tissue evidence="1">Leaves</tissue>
    </source>
</reference>
<dbReference type="PANTHER" id="PTHR35317:SF35">
    <property type="entry name" value="DUF4219 DOMAIN-CONTAINING PROTEIN"/>
    <property type="match status" value="1"/>
</dbReference>
<dbReference type="PANTHER" id="PTHR35317">
    <property type="entry name" value="OS04G0629600 PROTEIN"/>
    <property type="match status" value="1"/>
</dbReference>
<dbReference type="Proteomes" id="UP000315295">
    <property type="component" value="Unassembled WGS sequence"/>
</dbReference>
<evidence type="ECO:0008006" key="3">
    <source>
        <dbReference type="Google" id="ProtNLM"/>
    </source>
</evidence>
<evidence type="ECO:0000313" key="2">
    <source>
        <dbReference type="Proteomes" id="UP000315295"/>
    </source>
</evidence>
<proteinExistence type="predicted"/>
<protein>
    <recommendedName>
        <fullName evidence="3">DUF4219 domain-containing protein</fullName>
    </recommendedName>
</protein>
<dbReference type="STRING" id="106549.A0A540M3V3"/>
<comment type="caution">
    <text evidence="1">The sequence shown here is derived from an EMBL/GenBank/DDBJ whole genome shotgun (WGS) entry which is preliminary data.</text>
</comment>
<accession>A0A540M3V3</accession>
<dbReference type="EMBL" id="VIEB01000368">
    <property type="protein sequence ID" value="TQD93427.1"/>
    <property type="molecule type" value="Genomic_DNA"/>
</dbReference>
<organism evidence="1 2">
    <name type="scientific">Malus baccata</name>
    <name type="common">Siberian crab apple</name>
    <name type="synonym">Pyrus baccata</name>
    <dbReference type="NCBI Taxonomy" id="106549"/>
    <lineage>
        <taxon>Eukaryota</taxon>
        <taxon>Viridiplantae</taxon>
        <taxon>Streptophyta</taxon>
        <taxon>Embryophyta</taxon>
        <taxon>Tracheophyta</taxon>
        <taxon>Spermatophyta</taxon>
        <taxon>Magnoliopsida</taxon>
        <taxon>eudicotyledons</taxon>
        <taxon>Gunneridae</taxon>
        <taxon>Pentapetalae</taxon>
        <taxon>rosids</taxon>
        <taxon>fabids</taxon>
        <taxon>Rosales</taxon>
        <taxon>Rosaceae</taxon>
        <taxon>Amygdaloideae</taxon>
        <taxon>Maleae</taxon>
        <taxon>Malus</taxon>
    </lineage>
</organism>
<evidence type="ECO:0000313" key="1">
    <source>
        <dbReference type="EMBL" id="TQD93427.1"/>
    </source>
</evidence>
<keyword evidence="2" id="KW-1185">Reference proteome</keyword>